<dbReference type="STRING" id="29760.D7U9B9"/>
<protein>
    <submittedName>
        <fullName evidence="2">Uncharacterized protein</fullName>
    </submittedName>
</protein>
<gene>
    <name evidence="2" type="ordered locus">VIT_18s0041g00530</name>
</gene>
<organism evidence="2 3">
    <name type="scientific">Vitis vinifera</name>
    <name type="common">Grape</name>
    <dbReference type="NCBI Taxonomy" id="29760"/>
    <lineage>
        <taxon>Eukaryota</taxon>
        <taxon>Viridiplantae</taxon>
        <taxon>Streptophyta</taxon>
        <taxon>Embryophyta</taxon>
        <taxon>Tracheophyta</taxon>
        <taxon>Spermatophyta</taxon>
        <taxon>Magnoliopsida</taxon>
        <taxon>eudicotyledons</taxon>
        <taxon>Gunneridae</taxon>
        <taxon>Pentapetalae</taxon>
        <taxon>rosids</taxon>
        <taxon>Vitales</taxon>
        <taxon>Vitaceae</taxon>
        <taxon>Viteae</taxon>
        <taxon>Vitis</taxon>
    </lineage>
</organism>
<feature type="region of interest" description="Disordered" evidence="1">
    <location>
        <begin position="1"/>
        <end position="23"/>
    </location>
</feature>
<dbReference type="PaxDb" id="29760-VIT_18s0041g00530.t01"/>
<dbReference type="Proteomes" id="UP000009183">
    <property type="component" value="Chromosome 18"/>
</dbReference>
<sequence>MSTSASEILSTNPKNQSCDSIRNISPKSMASSRPVLLIHSVGGRGLSFWFAVGPCSSLREVPGAASLEPTVWRGLACVFAEAFLIEFSRTNMG</sequence>
<proteinExistence type="predicted"/>
<keyword evidence="3" id="KW-1185">Reference proteome</keyword>
<evidence type="ECO:0000313" key="3">
    <source>
        <dbReference type="Proteomes" id="UP000009183"/>
    </source>
</evidence>
<dbReference type="HOGENOM" id="CLU_2404015_0_0_1"/>
<evidence type="ECO:0000256" key="1">
    <source>
        <dbReference type="SAM" id="MobiDB-lite"/>
    </source>
</evidence>
<accession>D7U9B9</accession>
<dbReference type="AlphaFoldDB" id="D7U9B9"/>
<dbReference type="EMBL" id="FN596744">
    <property type="protein sequence ID" value="CBI39333.3"/>
    <property type="molecule type" value="Genomic_DNA"/>
</dbReference>
<name>D7U9B9_VITVI</name>
<dbReference type="InParanoid" id="D7U9B9"/>
<evidence type="ECO:0000313" key="2">
    <source>
        <dbReference type="EMBL" id="CBI39333.3"/>
    </source>
</evidence>
<reference evidence="3" key="1">
    <citation type="journal article" date="2007" name="Nature">
        <title>The grapevine genome sequence suggests ancestral hexaploidization in major angiosperm phyla.</title>
        <authorList>
            <consortium name="The French-Italian Public Consortium for Grapevine Genome Characterization."/>
            <person name="Jaillon O."/>
            <person name="Aury J.-M."/>
            <person name="Noel B."/>
            <person name="Policriti A."/>
            <person name="Clepet C."/>
            <person name="Casagrande A."/>
            <person name="Choisne N."/>
            <person name="Aubourg S."/>
            <person name="Vitulo N."/>
            <person name="Jubin C."/>
            <person name="Vezzi A."/>
            <person name="Legeai F."/>
            <person name="Hugueney P."/>
            <person name="Dasilva C."/>
            <person name="Horner D."/>
            <person name="Mica E."/>
            <person name="Jublot D."/>
            <person name="Poulain J."/>
            <person name="Bruyere C."/>
            <person name="Billault A."/>
            <person name="Segurens B."/>
            <person name="Gouyvenoux M."/>
            <person name="Ugarte E."/>
            <person name="Cattonaro F."/>
            <person name="Anthouard V."/>
            <person name="Vico V."/>
            <person name="Del Fabbro C."/>
            <person name="Alaux M."/>
            <person name="Di Gaspero G."/>
            <person name="Dumas V."/>
            <person name="Felice N."/>
            <person name="Paillard S."/>
            <person name="Juman I."/>
            <person name="Moroldo M."/>
            <person name="Scalabrin S."/>
            <person name="Canaguier A."/>
            <person name="Le Clainche I."/>
            <person name="Malacrida G."/>
            <person name="Durand E."/>
            <person name="Pesole G."/>
            <person name="Laucou V."/>
            <person name="Chatelet P."/>
            <person name="Merdinoglu D."/>
            <person name="Delledonne M."/>
            <person name="Pezzotti M."/>
            <person name="Lecharny A."/>
            <person name="Scarpelli C."/>
            <person name="Artiguenave F."/>
            <person name="Pe M.E."/>
            <person name="Valle G."/>
            <person name="Morgante M."/>
            <person name="Caboche M."/>
            <person name="Adam-Blondon A.-F."/>
            <person name="Weissenbach J."/>
            <person name="Quetier F."/>
            <person name="Wincker P."/>
        </authorList>
    </citation>
    <scope>NUCLEOTIDE SEQUENCE [LARGE SCALE GENOMIC DNA]</scope>
    <source>
        <strain evidence="3">cv. Pinot noir / PN40024</strain>
    </source>
</reference>